<dbReference type="RefSeq" id="XP_022330103.1">
    <property type="nucleotide sequence ID" value="XM_022474395.1"/>
</dbReference>
<dbReference type="InterPro" id="IPR011333">
    <property type="entry name" value="SKP1/BTB/POZ_sf"/>
</dbReference>
<evidence type="ECO:0000256" key="4">
    <source>
        <dbReference type="ARBA" id="ARBA00022692"/>
    </source>
</evidence>
<keyword evidence="8 14" id="KW-1133">Transmembrane helix</keyword>
<dbReference type="PANTHER" id="PTHR11537">
    <property type="entry name" value="VOLTAGE-GATED POTASSIUM CHANNEL"/>
    <property type="match status" value="1"/>
</dbReference>
<dbReference type="AlphaFoldDB" id="A0A8B8CHT1"/>
<dbReference type="Gene3D" id="1.20.120.350">
    <property type="entry name" value="Voltage-gated potassium channels. Chain C"/>
    <property type="match status" value="1"/>
</dbReference>
<evidence type="ECO:0000256" key="13">
    <source>
        <dbReference type="SAM" id="MobiDB-lite"/>
    </source>
</evidence>
<evidence type="ECO:0000256" key="10">
    <source>
        <dbReference type="ARBA" id="ARBA00023136"/>
    </source>
</evidence>
<evidence type="ECO:0000313" key="16">
    <source>
        <dbReference type="Proteomes" id="UP000694844"/>
    </source>
</evidence>
<evidence type="ECO:0000256" key="2">
    <source>
        <dbReference type="ARBA" id="ARBA00022448"/>
    </source>
</evidence>
<keyword evidence="3" id="KW-0633">Potassium transport</keyword>
<dbReference type="KEGG" id="cvn:111119471"/>
<feature type="transmembrane region" description="Helical" evidence="14">
    <location>
        <begin position="372"/>
        <end position="392"/>
    </location>
</feature>
<evidence type="ECO:0000256" key="12">
    <source>
        <dbReference type="ARBA" id="ARBA00061303"/>
    </source>
</evidence>
<evidence type="ECO:0000256" key="14">
    <source>
        <dbReference type="SAM" id="Phobius"/>
    </source>
</evidence>
<keyword evidence="9" id="KW-0406">Ion transport</keyword>
<keyword evidence="4 14" id="KW-0812">Transmembrane</keyword>
<evidence type="ECO:0000256" key="5">
    <source>
        <dbReference type="ARBA" id="ARBA00022826"/>
    </source>
</evidence>
<dbReference type="FunFam" id="3.30.710.10:FF:000020">
    <property type="entry name" value="Potassium voltage-gated channel protein Shaw"/>
    <property type="match status" value="1"/>
</dbReference>
<evidence type="ECO:0000313" key="18">
    <source>
        <dbReference type="RefSeq" id="XP_022330103.1"/>
    </source>
</evidence>
<dbReference type="InterPro" id="IPR003968">
    <property type="entry name" value="K_chnl_volt-dep_Kv"/>
</dbReference>
<dbReference type="Gene3D" id="3.30.710.10">
    <property type="entry name" value="Potassium Channel Kv1.1, Chain A"/>
    <property type="match status" value="1"/>
</dbReference>
<dbReference type="OrthoDB" id="10025005at2759"/>
<dbReference type="InterPro" id="IPR027359">
    <property type="entry name" value="Volt_channel_dom_sf"/>
</dbReference>
<feature type="transmembrane region" description="Helical" evidence="14">
    <location>
        <begin position="235"/>
        <end position="256"/>
    </location>
</feature>
<dbReference type="InterPro" id="IPR028325">
    <property type="entry name" value="VG_K_chnl"/>
</dbReference>
<keyword evidence="10 14" id="KW-0472">Membrane</keyword>
<keyword evidence="11" id="KW-0407">Ion channel</keyword>
<evidence type="ECO:0000256" key="6">
    <source>
        <dbReference type="ARBA" id="ARBA00022882"/>
    </source>
</evidence>
<sequence>MQDETTQANILDEIGATPVRKNGHISGDSERIILNVGGVRHETHVSTLRTIANTRLARLAERHLLQRHRREEYFFDRHPSVFNSVIDYYRTGELHVPLEVCGAVVMRELDFWQVDQHVIKACCWRHYRSYIENKRILDSFQRSLKKETFSVDVSKFEGWKKFQMQMWLILEHPRTSKIAMGYGVISLLFVVVSILGFCLETLPGLRPSQISDNSSNENCPGNKTKVLKLRENEGLYILDIICTVYFTIELVVRFVFAPQKLKFIRSAMNIIDLLALVPLYMQLILNSDKNRACYMNEQLIIEIMFVLRIVRMFRIFHLVKHYQALKILVYALKASLQELLMLAIFLIIGMLIFSSLIYYAERHKINSGDPETISTIPLGFWWALITMTTVGYGDKHPTTTFGYIVGTACAVAGVLMIALTIPVISNNFTLFYTHVRSKGVTGPPKSDSSESLTMDSNDDRDREAEFDEKRKLSSGSLVVEAYMNGTHAIRKLTSKSGSPQYSPILRRIPESNSLVDICDRRKCNGEFDLVRNNSNKAKSDDGVTYAGETTL</sequence>
<evidence type="ECO:0000256" key="1">
    <source>
        <dbReference type="ARBA" id="ARBA00004141"/>
    </source>
</evidence>
<feature type="domain" description="BTB" evidence="15">
    <location>
        <begin position="30"/>
        <end position="129"/>
    </location>
</feature>
<dbReference type="RefSeq" id="XP_022315378.1">
    <property type="nucleotide sequence ID" value="XM_022459670.1"/>
</dbReference>
<dbReference type="PANTHER" id="PTHR11537:SF252">
    <property type="entry name" value="POTASSIUM VOLTAGE-GATED CHANNEL PROTEIN SHAW"/>
    <property type="match status" value="1"/>
</dbReference>
<dbReference type="Pfam" id="PF00520">
    <property type="entry name" value="Ion_trans"/>
    <property type="match status" value="1"/>
</dbReference>
<dbReference type="GO" id="GO:0008076">
    <property type="term" value="C:voltage-gated potassium channel complex"/>
    <property type="evidence" value="ECO:0007669"/>
    <property type="project" value="InterPro"/>
</dbReference>
<feature type="transmembrane region" description="Helical" evidence="14">
    <location>
        <begin position="179"/>
        <end position="199"/>
    </location>
</feature>
<dbReference type="PRINTS" id="PR01498">
    <property type="entry name" value="SHAWCHANNEL"/>
</dbReference>
<keyword evidence="5" id="KW-0631">Potassium channel</keyword>
<dbReference type="FunFam" id="1.10.287.70:FF:000002">
    <property type="entry name" value="Potassium voltage-gated channel subfamily a member"/>
    <property type="match status" value="1"/>
</dbReference>
<feature type="transmembrane region" description="Helical" evidence="14">
    <location>
        <begin position="339"/>
        <end position="360"/>
    </location>
</feature>
<evidence type="ECO:0000256" key="7">
    <source>
        <dbReference type="ARBA" id="ARBA00022958"/>
    </source>
</evidence>
<feature type="region of interest" description="Disordered" evidence="13">
    <location>
        <begin position="438"/>
        <end position="469"/>
    </location>
</feature>
<feature type="compositionally biased region" description="Basic and acidic residues" evidence="13">
    <location>
        <begin position="457"/>
        <end position="469"/>
    </location>
</feature>
<proteinExistence type="inferred from homology"/>
<keyword evidence="6" id="KW-0851">Voltage-gated channel</keyword>
<dbReference type="Pfam" id="PF02214">
    <property type="entry name" value="BTB_2"/>
    <property type="match status" value="1"/>
</dbReference>
<accession>A0A8B8CHT1</accession>
<name>A0A8B8CHT1_CRAVI</name>
<dbReference type="GeneID" id="111119471"/>
<evidence type="ECO:0000256" key="3">
    <source>
        <dbReference type="ARBA" id="ARBA00022538"/>
    </source>
</evidence>
<dbReference type="Proteomes" id="UP000694844">
    <property type="component" value="Chromosome 4"/>
</dbReference>
<feature type="transmembrane region" description="Helical" evidence="14">
    <location>
        <begin position="268"/>
        <end position="287"/>
    </location>
</feature>
<dbReference type="InterPro" id="IPR005821">
    <property type="entry name" value="Ion_trans_dom"/>
</dbReference>
<dbReference type="PRINTS" id="PR01491">
    <property type="entry name" value="KVCHANNEL"/>
</dbReference>
<keyword evidence="16" id="KW-1185">Reference proteome</keyword>
<reference evidence="17 18" key="1">
    <citation type="submission" date="2025-04" db="UniProtKB">
        <authorList>
            <consortium name="RefSeq"/>
        </authorList>
    </citation>
    <scope>IDENTIFICATION</scope>
    <source>
        <tissue evidence="17 18">Whole sample</tissue>
    </source>
</reference>
<evidence type="ECO:0000256" key="8">
    <source>
        <dbReference type="ARBA" id="ARBA00022989"/>
    </source>
</evidence>
<evidence type="ECO:0000256" key="9">
    <source>
        <dbReference type="ARBA" id="ARBA00023065"/>
    </source>
</evidence>
<evidence type="ECO:0000256" key="11">
    <source>
        <dbReference type="ARBA" id="ARBA00023303"/>
    </source>
</evidence>
<dbReference type="GO" id="GO:0001508">
    <property type="term" value="P:action potential"/>
    <property type="evidence" value="ECO:0007669"/>
    <property type="project" value="TreeGrafter"/>
</dbReference>
<dbReference type="SMART" id="SM00225">
    <property type="entry name" value="BTB"/>
    <property type="match status" value="1"/>
</dbReference>
<dbReference type="InterPro" id="IPR003131">
    <property type="entry name" value="T1-type_BTB"/>
</dbReference>
<dbReference type="GO" id="GO:0051260">
    <property type="term" value="P:protein homooligomerization"/>
    <property type="evidence" value="ECO:0007669"/>
    <property type="project" value="InterPro"/>
</dbReference>
<dbReference type="Gene3D" id="1.10.287.70">
    <property type="match status" value="1"/>
</dbReference>
<feature type="transmembrane region" description="Helical" evidence="14">
    <location>
        <begin position="404"/>
        <end position="424"/>
    </location>
</feature>
<dbReference type="GO" id="GO:0005251">
    <property type="term" value="F:delayed rectifier potassium channel activity"/>
    <property type="evidence" value="ECO:0007669"/>
    <property type="project" value="TreeGrafter"/>
</dbReference>
<dbReference type="KEGG" id="cvn:111128649"/>
<keyword evidence="2" id="KW-0813">Transport</keyword>
<dbReference type="InterPro" id="IPR003974">
    <property type="entry name" value="K_chnl_volt-dep_Kv3"/>
</dbReference>
<evidence type="ECO:0000313" key="17">
    <source>
        <dbReference type="RefSeq" id="XP_022315378.1"/>
    </source>
</evidence>
<dbReference type="PRINTS" id="PR00169">
    <property type="entry name" value="KCHANNEL"/>
</dbReference>
<organism evidence="16 17">
    <name type="scientific">Crassostrea virginica</name>
    <name type="common">Eastern oyster</name>
    <dbReference type="NCBI Taxonomy" id="6565"/>
    <lineage>
        <taxon>Eukaryota</taxon>
        <taxon>Metazoa</taxon>
        <taxon>Spiralia</taxon>
        <taxon>Lophotrochozoa</taxon>
        <taxon>Mollusca</taxon>
        <taxon>Bivalvia</taxon>
        <taxon>Autobranchia</taxon>
        <taxon>Pteriomorphia</taxon>
        <taxon>Ostreida</taxon>
        <taxon>Ostreoidea</taxon>
        <taxon>Ostreidae</taxon>
        <taxon>Crassostrea</taxon>
    </lineage>
</organism>
<dbReference type="SUPFAM" id="SSF54695">
    <property type="entry name" value="POZ domain"/>
    <property type="match status" value="1"/>
</dbReference>
<comment type="subcellular location">
    <subcellularLocation>
        <location evidence="1">Membrane</location>
        <topology evidence="1">Multi-pass membrane protein</topology>
    </subcellularLocation>
</comment>
<comment type="similarity">
    <text evidence="12">Belongs to the potassium channel family. C (Shaw) (TC 1.A.1.2) subfamily. Shaw sub-subfamily.</text>
</comment>
<dbReference type="SUPFAM" id="SSF81324">
    <property type="entry name" value="Voltage-gated potassium channels"/>
    <property type="match status" value="1"/>
</dbReference>
<evidence type="ECO:0000259" key="15">
    <source>
        <dbReference type="SMART" id="SM00225"/>
    </source>
</evidence>
<dbReference type="Proteomes" id="UP000694844">
    <property type="component" value="Chromosome 2"/>
</dbReference>
<dbReference type="InterPro" id="IPR000210">
    <property type="entry name" value="BTB/POZ_dom"/>
</dbReference>
<protein>
    <submittedName>
        <fullName evidence="17 18">Potassium voltage-gated channel protein Shaw-like</fullName>
    </submittedName>
</protein>
<keyword evidence="7" id="KW-0630">Potassium</keyword>
<gene>
    <name evidence="17" type="primary">LOC111119471</name>
    <name evidence="18" type="synonym">LOC111128649</name>
</gene>